<comment type="cofactor">
    <cofactor evidence="1 10">
        <name>[4Fe-4S] cluster</name>
        <dbReference type="ChEBI" id="CHEBI:49883"/>
    </cofactor>
</comment>
<feature type="short sequence motif" description="Cx2C motif 1" evidence="10">
    <location>
        <begin position="259"/>
        <end position="262"/>
    </location>
</feature>
<feature type="binding site" evidence="10">
    <location>
        <position position="270"/>
    </location>
    <ligand>
        <name>[4Fe-4S] cluster</name>
        <dbReference type="ChEBI" id="CHEBI:49883"/>
    </ligand>
</feature>
<reference evidence="12 13" key="1">
    <citation type="journal article" date="2014" name="Mol. Plant">
        <title>Chromosome Scale Genome Assembly and Transcriptome Profiling of Nannochloropsis gaditana in Nitrogen Depletion.</title>
        <authorList>
            <person name="Corteggiani Carpinelli E."/>
            <person name="Telatin A."/>
            <person name="Vitulo N."/>
            <person name="Forcato C."/>
            <person name="D'Angelo M."/>
            <person name="Schiavon R."/>
            <person name="Vezzi A."/>
            <person name="Giacometti G.M."/>
            <person name="Morosinotto T."/>
            <person name="Valle G."/>
        </authorList>
    </citation>
    <scope>NUCLEOTIDE SEQUENCE [LARGE SCALE GENOMIC DNA]</scope>
    <source>
        <strain evidence="12 13">B-31</strain>
    </source>
</reference>
<comment type="caution">
    <text evidence="10">Lacks conserved residue(s) required for the propagation of feature annotation.</text>
</comment>
<keyword evidence="5 10" id="KW-0001">2Fe-2S</keyword>
<dbReference type="OrthoDB" id="311633at2759"/>
<evidence type="ECO:0000256" key="5">
    <source>
        <dbReference type="ARBA" id="ARBA00022714"/>
    </source>
</evidence>
<dbReference type="HAMAP" id="MF_03115">
    <property type="entry name" value="Anamorsin"/>
    <property type="match status" value="1"/>
</dbReference>
<keyword evidence="9 10" id="KW-0496">Mitochondrion</keyword>
<gene>
    <name evidence="12" type="ORF">Naga_100455g1</name>
</gene>
<dbReference type="GO" id="GO:0051537">
    <property type="term" value="F:2 iron, 2 sulfur cluster binding"/>
    <property type="evidence" value="ECO:0007669"/>
    <property type="project" value="UniProtKB-UniRule"/>
</dbReference>
<evidence type="ECO:0000313" key="13">
    <source>
        <dbReference type="Proteomes" id="UP000019335"/>
    </source>
</evidence>
<evidence type="ECO:0000256" key="6">
    <source>
        <dbReference type="ARBA" id="ARBA00022723"/>
    </source>
</evidence>
<keyword evidence="3 10" id="KW-0004">4Fe-4S</keyword>
<feature type="binding site" evidence="10">
    <location>
        <position position="259"/>
    </location>
    <ligand>
        <name>[4Fe-4S] cluster</name>
        <dbReference type="ChEBI" id="CHEBI:49883"/>
    </ligand>
</feature>
<feature type="short sequence motif" description="Cx2C motif 2" evidence="10">
    <location>
        <begin position="270"/>
        <end position="273"/>
    </location>
</feature>
<protein>
    <recommendedName>
        <fullName evidence="10">Anamorsin homolog</fullName>
    </recommendedName>
    <alternativeName>
        <fullName evidence="10">Fe-S cluster assembly protein DRE2 homolog</fullName>
    </alternativeName>
</protein>
<evidence type="ECO:0000256" key="9">
    <source>
        <dbReference type="ARBA" id="ARBA00023128"/>
    </source>
</evidence>
<dbReference type="GO" id="GO:0016226">
    <property type="term" value="P:iron-sulfur cluster assembly"/>
    <property type="evidence" value="ECO:0007669"/>
    <property type="project" value="UniProtKB-UniRule"/>
</dbReference>
<feature type="region of interest" description="Fe-S binding site B" evidence="10">
    <location>
        <begin position="259"/>
        <end position="273"/>
    </location>
</feature>
<feature type="binding site" evidence="10">
    <location>
        <position position="228"/>
    </location>
    <ligand>
        <name>[2Fe-2S] cluster</name>
        <dbReference type="ChEBI" id="CHEBI:190135"/>
    </ligand>
</feature>
<evidence type="ECO:0000256" key="2">
    <source>
        <dbReference type="ARBA" id="ARBA00008169"/>
    </source>
</evidence>
<evidence type="ECO:0000256" key="10">
    <source>
        <dbReference type="HAMAP-Rule" id="MF_03115"/>
    </source>
</evidence>
<comment type="subcellular location">
    <subcellularLocation>
        <location evidence="10">Cytoplasm</location>
    </subcellularLocation>
    <subcellularLocation>
        <location evidence="10">Mitochondrion intermembrane space</location>
    </subcellularLocation>
</comment>
<evidence type="ECO:0000256" key="1">
    <source>
        <dbReference type="ARBA" id="ARBA00001966"/>
    </source>
</evidence>
<feature type="binding site" evidence="10">
    <location>
        <position position="225"/>
    </location>
    <ligand>
        <name>[2Fe-2S] cluster</name>
        <dbReference type="ChEBI" id="CHEBI:190135"/>
    </ligand>
</feature>
<dbReference type="GO" id="GO:0009055">
    <property type="term" value="F:electron transfer activity"/>
    <property type="evidence" value="ECO:0007669"/>
    <property type="project" value="UniProtKB-UniRule"/>
</dbReference>
<proteinExistence type="inferred from homology"/>
<dbReference type="GO" id="GO:0005758">
    <property type="term" value="C:mitochondrial intermembrane space"/>
    <property type="evidence" value="ECO:0007669"/>
    <property type="project" value="UniProtKB-SubCell"/>
</dbReference>
<organism evidence="12 13">
    <name type="scientific">Nannochloropsis gaditana</name>
    <dbReference type="NCBI Taxonomy" id="72520"/>
    <lineage>
        <taxon>Eukaryota</taxon>
        <taxon>Sar</taxon>
        <taxon>Stramenopiles</taxon>
        <taxon>Ochrophyta</taxon>
        <taxon>Eustigmatophyceae</taxon>
        <taxon>Eustigmatales</taxon>
        <taxon>Monodopsidaceae</taxon>
        <taxon>Nannochloropsis</taxon>
    </lineage>
</organism>
<evidence type="ECO:0000259" key="11">
    <source>
        <dbReference type="Pfam" id="PF05093"/>
    </source>
</evidence>
<dbReference type="Pfam" id="PF05093">
    <property type="entry name" value="CIAPIN1"/>
    <property type="match status" value="1"/>
</dbReference>
<dbReference type="GO" id="GO:0046872">
    <property type="term" value="F:metal ion binding"/>
    <property type="evidence" value="ECO:0007669"/>
    <property type="project" value="UniProtKB-KW"/>
</dbReference>
<feature type="binding site" evidence="10">
    <location>
        <position position="218"/>
    </location>
    <ligand>
        <name>[2Fe-2S] cluster</name>
        <dbReference type="ChEBI" id="CHEBI:190135"/>
    </ligand>
</feature>
<keyword evidence="13" id="KW-1185">Reference proteome</keyword>
<evidence type="ECO:0000256" key="4">
    <source>
        <dbReference type="ARBA" id="ARBA00022490"/>
    </source>
</evidence>
<comment type="similarity">
    <text evidence="2 10">Belongs to the anamorsin family.</text>
</comment>
<accession>W7TKP2</accession>
<evidence type="ECO:0000256" key="8">
    <source>
        <dbReference type="ARBA" id="ARBA00023014"/>
    </source>
</evidence>
<name>W7TKP2_9STRA</name>
<comment type="caution">
    <text evidence="12">The sequence shown here is derived from an EMBL/GenBank/DDBJ whole genome shotgun (WGS) entry which is preliminary data.</text>
</comment>
<comment type="subunit">
    <text evidence="10">Monomer.</text>
</comment>
<evidence type="ECO:0000256" key="7">
    <source>
        <dbReference type="ARBA" id="ARBA00023004"/>
    </source>
</evidence>
<dbReference type="EMBL" id="AZIL01002739">
    <property type="protein sequence ID" value="EWM20951.1"/>
    <property type="molecule type" value="Genomic_DNA"/>
</dbReference>
<dbReference type="AlphaFoldDB" id="W7TKP2"/>
<evidence type="ECO:0000313" key="12">
    <source>
        <dbReference type="EMBL" id="EWM20951.1"/>
    </source>
</evidence>
<feature type="domain" description="Anamorsin C-terminal" evidence="11">
    <location>
        <begin position="218"/>
        <end position="286"/>
    </location>
</feature>
<comment type="cofactor">
    <cofactor evidence="10">
        <name>[2Fe-2S] cluster</name>
        <dbReference type="ChEBI" id="CHEBI:190135"/>
    </cofactor>
</comment>
<dbReference type="PANTHER" id="PTHR13273">
    <property type="entry name" value="ANAMORSIN"/>
    <property type="match status" value="1"/>
</dbReference>
<comment type="domain">
    <text evidence="10">The twin Cx2C motifs are involved in the recognition by the mitochondrial MIA40-ERV1 disulfide relay system. The formation of 2 disulfide bonds in the Cx2C motifs through dithiol/disulfide exchange reactions effectively traps the protein in the mitochondrial intermembrane space.</text>
</comment>
<dbReference type="InterPro" id="IPR007785">
    <property type="entry name" value="Anamorsin"/>
</dbReference>
<dbReference type="Gene3D" id="3.40.50.150">
    <property type="entry name" value="Vaccinia Virus protein VP39"/>
    <property type="match status" value="1"/>
</dbReference>
<dbReference type="PANTHER" id="PTHR13273:SF14">
    <property type="entry name" value="ANAMORSIN"/>
    <property type="match status" value="1"/>
</dbReference>
<evidence type="ECO:0000256" key="3">
    <source>
        <dbReference type="ARBA" id="ARBA00022485"/>
    </source>
</evidence>
<comment type="function">
    <text evidence="10">Component of the cytosolic iron-sulfur (Fe-S) protein assembly (CIA) machinery. Required for the maturation of extramitochondrial Fe-S proteins. Part of an electron transfer chain functioning in an early step of cytosolic Fe-S biogenesis, facilitating the de novo assembly of a [4Fe-4S] cluster on the cytosolic Fe-S scaffold complex. Electrons are transferred from NADPH via a FAD- and FMN-containing diflavin oxidoreductase. Together with the diflavin oxidoreductase, also required for the assembly of the diferric tyrosyl radical cofactor of ribonucleotide reductase (RNR), probably by providing electrons for reduction during radical cofactor maturation in the catalytic small subunit.</text>
</comment>
<dbReference type="InterPro" id="IPR029063">
    <property type="entry name" value="SAM-dependent_MTases_sf"/>
</dbReference>
<comment type="domain">
    <text evidence="10">The N-terminal domain has structural similarity with S-adenosyl-L-methionine-dependent methyltransferases, but does not bind S-adenosyl-L-methionine. It is required for correct assembly of the 2 Fe-S clusters.</text>
</comment>
<dbReference type="Proteomes" id="UP000019335">
    <property type="component" value="Unassembled WGS sequence"/>
</dbReference>
<keyword evidence="4 10" id="KW-0963">Cytoplasm</keyword>
<feature type="binding site" evidence="10">
    <location>
        <position position="262"/>
    </location>
    <ligand>
        <name>[4Fe-4S] cluster</name>
        <dbReference type="ChEBI" id="CHEBI:49883"/>
    </ligand>
</feature>
<keyword evidence="8 10" id="KW-0411">Iron-sulfur</keyword>
<sequence length="293" mass="30317">MSGSTIILYDHSALETKASDLSKEINSYSHVQSLISFTPNTTELVKKVIVFLSTVADTASPGTEAALKACFEALAPEGELVVKLCSSDAGDGEAKGGKEETCAGMKMQLLLAGFVDVEVLPASASSSASLIAHKPQWEVGAAASVSLPVSLPRPASSSSSSSTGQSAATWRLTDVDGEGGEEGGAEGELIDPDSLLEDAEVMAGLAAKRAEREQGQGCETKKRACKNCSCGRAEQEEGRGGVALPVMSEEELEASVSSCGNCYKGDAFRCGGCPFLGKPAFEPGQEKLVLKLD</sequence>
<keyword evidence="7 10" id="KW-0408">Iron</keyword>
<dbReference type="InterPro" id="IPR046408">
    <property type="entry name" value="CIAPIN1"/>
</dbReference>
<dbReference type="GO" id="GO:0051539">
    <property type="term" value="F:4 iron, 4 sulfur cluster binding"/>
    <property type="evidence" value="ECO:0007669"/>
    <property type="project" value="UniProtKB-KW"/>
</dbReference>
<feature type="binding site" evidence="10">
    <location>
        <position position="230"/>
    </location>
    <ligand>
        <name>[2Fe-2S] cluster</name>
        <dbReference type="ChEBI" id="CHEBI:190135"/>
    </ligand>
</feature>
<comment type="domain">
    <text evidence="10">The C-terminal domain binds 2 Fe-S clusters but is otherwise mostly in an intrinsically disordered conformation.</text>
</comment>
<feature type="binding site" evidence="10">
    <location>
        <position position="273"/>
    </location>
    <ligand>
        <name>[4Fe-4S] cluster</name>
        <dbReference type="ChEBI" id="CHEBI:49883"/>
    </ligand>
</feature>
<keyword evidence="6 10" id="KW-0479">Metal-binding</keyword>